<proteinExistence type="predicted"/>
<organism evidence="1 2">
    <name type="scientific">Racocetra persica</name>
    <dbReference type="NCBI Taxonomy" id="160502"/>
    <lineage>
        <taxon>Eukaryota</taxon>
        <taxon>Fungi</taxon>
        <taxon>Fungi incertae sedis</taxon>
        <taxon>Mucoromycota</taxon>
        <taxon>Glomeromycotina</taxon>
        <taxon>Glomeromycetes</taxon>
        <taxon>Diversisporales</taxon>
        <taxon>Gigasporaceae</taxon>
        <taxon>Racocetra</taxon>
    </lineage>
</organism>
<sequence length="237" mass="25886">MAQKNKSNSSFNISVLIPPSKDQTSQTIMAQTNKSNSSFNVTAAQENKSSSSVNIILAHENRSNSSFNSTYAQENRSNSSFNSTFAHENRSNSNFNITSTNVDLPESNRSSTVSTDSVPSSPSTISSFSTNSVSSRLSLSKITRRVLTRRRNSTSLVSAPRIMEMPGSYPCATVVDSDECDELGNMSHDQPPWQKQKLRRNMSTSDFQPGSKSHSSIVMGNRIFVSDKSLPTIPAAN</sequence>
<protein>
    <submittedName>
        <fullName evidence="1">2815_t:CDS:1</fullName>
    </submittedName>
</protein>
<comment type="caution">
    <text evidence="1">The sequence shown here is derived from an EMBL/GenBank/DDBJ whole genome shotgun (WGS) entry which is preliminary data.</text>
</comment>
<dbReference type="Proteomes" id="UP000789920">
    <property type="component" value="Unassembled WGS sequence"/>
</dbReference>
<dbReference type="EMBL" id="CAJVQC010017821">
    <property type="protein sequence ID" value="CAG8688454.1"/>
    <property type="molecule type" value="Genomic_DNA"/>
</dbReference>
<gene>
    <name evidence="1" type="ORF">RPERSI_LOCUS9417</name>
</gene>
<accession>A0ACA9P3W5</accession>
<evidence type="ECO:0000313" key="1">
    <source>
        <dbReference type="EMBL" id="CAG8688454.1"/>
    </source>
</evidence>
<name>A0ACA9P3W5_9GLOM</name>
<reference evidence="1" key="1">
    <citation type="submission" date="2021-06" db="EMBL/GenBank/DDBJ databases">
        <authorList>
            <person name="Kallberg Y."/>
            <person name="Tangrot J."/>
            <person name="Rosling A."/>
        </authorList>
    </citation>
    <scope>NUCLEOTIDE SEQUENCE</scope>
    <source>
        <strain evidence="1">MA461A</strain>
    </source>
</reference>
<evidence type="ECO:0000313" key="2">
    <source>
        <dbReference type="Proteomes" id="UP000789920"/>
    </source>
</evidence>
<keyword evidence="2" id="KW-1185">Reference proteome</keyword>